<feature type="compositionally biased region" description="Polar residues" evidence="1">
    <location>
        <begin position="680"/>
        <end position="689"/>
    </location>
</feature>
<feature type="region of interest" description="Disordered" evidence="1">
    <location>
        <begin position="461"/>
        <end position="508"/>
    </location>
</feature>
<dbReference type="EMBL" id="KZ824774">
    <property type="protein sequence ID" value="RAH85851.1"/>
    <property type="molecule type" value="Genomic_DNA"/>
</dbReference>
<evidence type="ECO:0000313" key="2">
    <source>
        <dbReference type="EMBL" id="RAH85851.1"/>
    </source>
</evidence>
<dbReference type="GeneID" id="37174212"/>
<evidence type="ECO:0000313" key="3">
    <source>
        <dbReference type="Proteomes" id="UP000249497"/>
    </source>
</evidence>
<organism evidence="2 3">
    <name type="scientific">Aspergillus japonicus CBS 114.51</name>
    <dbReference type="NCBI Taxonomy" id="1448312"/>
    <lineage>
        <taxon>Eukaryota</taxon>
        <taxon>Fungi</taxon>
        <taxon>Dikarya</taxon>
        <taxon>Ascomycota</taxon>
        <taxon>Pezizomycotina</taxon>
        <taxon>Eurotiomycetes</taxon>
        <taxon>Eurotiomycetidae</taxon>
        <taxon>Eurotiales</taxon>
        <taxon>Aspergillaceae</taxon>
        <taxon>Aspergillus</taxon>
        <taxon>Aspergillus subgen. Circumdati</taxon>
    </lineage>
</organism>
<accession>A0A8T8XCS1</accession>
<reference evidence="2 3" key="1">
    <citation type="submission" date="2018-02" db="EMBL/GenBank/DDBJ databases">
        <title>The genomes of Aspergillus section Nigri reveals drivers in fungal speciation.</title>
        <authorList>
            <consortium name="DOE Joint Genome Institute"/>
            <person name="Vesth T.C."/>
            <person name="Nybo J."/>
            <person name="Theobald S."/>
            <person name="Brandl J."/>
            <person name="Frisvad J.C."/>
            <person name="Nielsen K.F."/>
            <person name="Lyhne E.K."/>
            <person name="Kogle M.E."/>
            <person name="Kuo A."/>
            <person name="Riley R."/>
            <person name="Clum A."/>
            <person name="Nolan M."/>
            <person name="Lipzen A."/>
            <person name="Salamov A."/>
            <person name="Henrissat B."/>
            <person name="Wiebenga A."/>
            <person name="De vries R.P."/>
            <person name="Grigoriev I.V."/>
            <person name="Mortensen U.H."/>
            <person name="Andersen M.R."/>
            <person name="Baker S.E."/>
        </authorList>
    </citation>
    <scope>NUCLEOTIDE SEQUENCE [LARGE SCALE GENOMIC DNA]</scope>
    <source>
        <strain evidence="2 3">CBS 114.51</strain>
    </source>
</reference>
<dbReference type="RefSeq" id="XP_025531745.1">
    <property type="nucleotide sequence ID" value="XM_025670520.1"/>
</dbReference>
<feature type="region of interest" description="Disordered" evidence="1">
    <location>
        <begin position="1"/>
        <end position="47"/>
    </location>
</feature>
<dbReference type="OrthoDB" id="4508220at2759"/>
<dbReference type="AlphaFoldDB" id="A0A8T8XCS1"/>
<dbReference type="Proteomes" id="UP000249497">
    <property type="component" value="Unassembled WGS sequence"/>
</dbReference>
<sequence>MPHRRENILKTDGSYNHPRDPELHPRKPPPTRHPKTSRSSAGTTGVKVNRWSPKHALHLRPRDISIVPDLLDFDLDVEVCLAEDDGGTSTKTTQSALVSKPIFTEAENPKRDARLTLMLPQLRIPGAPVVYPRDEVQRLQRDSVRGAPQLVLELALRPGAGIPRCRRFSLYRERVRAARIGLLVGEGDLAAGALVDQEAVLGVGQKDGGGSVEEVANVSRSFYHAPLHLHLDHSQSTCAATHSTFSSDGDTKATLFSVKQPEGTDLMAGISLSSVAAYVFIGKTATVAGVLAPDMQKAGACTFIFVSEITSPNAALKDTIQDPQISGATVLLYTDCLSQIDRLKTVLRLWTTDGRRIAGVIYDQTDAAYDDLDDVLYHAAGMQNLHESTAALQLDFSLVYCEKDTPAAAMARRLGCHRSCFRLPFKPLQLESRSWVADAVEAQILTGCRSVFPDPVKAEGLDLHPSPATERLYSSSSGGTTAQTNPLTAGCSSADRSGSPTASSTMKECDQTFGQSFAARTDHSQSKADAGSWSLFNRATKQIATLLTVEAEEIDLDAPVAVLVGEDQIEVAVGEGEVVRDDTVEEGGGRGVREINAVGVAKNVATQAARDTAGRRRPDPRYSTAGSTARRWRDILSWGWVGTSHTPRCVEYEGRRPGSSTMGASGHPGIRADQHAHGAGSTSTTTLSQGDVADTPVILTPITKRVGAFWYDSEPTTSMIRLSIKREVSDLAVIDQWARSDARVVVAPKRYAMLRSGSVGTYFLGDIGTAHEGENKINVREPRVSP</sequence>
<feature type="region of interest" description="Disordered" evidence="1">
    <location>
        <begin position="605"/>
        <end position="626"/>
    </location>
</feature>
<evidence type="ECO:0000256" key="1">
    <source>
        <dbReference type="SAM" id="MobiDB-lite"/>
    </source>
</evidence>
<feature type="region of interest" description="Disordered" evidence="1">
    <location>
        <begin position="651"/>
        <end position="689"/>
    </location>
</feature>
<keyword evidence="3" id="KW-1185">Reference proteome</keyword>
<name>A0A8T8XCS1_ASPJA</name>
<proteinExistence type="predicted"/>
<gene>
    <name evidence="2" type="ORF">BO86DRAFT_376162</name>
</gene>
<feature type="compositionally biased region" description="Polar residues" evidence="1">
    <location>
        <begin position="472"/>
        <end position="506"/>
    </location>
</feature>
<feature type="compositionally biased region" description="Basic residues" evidence="1">
    <location>
        <begin position="26"/>
        <end position="36"/>
    </location>
</feature>
<protein>
    <submittedName>
        <fullName evidence="2">Uncharacterized protein</fullName>
    </submittedName>
</protein>